<feature type="transmembrane region" description="Helical" evidence="2">
    <location>
        <begin position="151"/>
        <end position="171"/>
    </location>
</feature>
<feature type="transmembrane region" description="Helical" evidence="2">
    <location>
        <begin position="283"/>
        <end position="302"/>
    </location>
</feature>
<evidence type="ECO:0000256" key="1">
    <source>
        <dbReference type="SAM" id="MobiDB-lite"/>
    </source>
</evidence>
<feature type="compositionally biased region" description="Pro residues" evidence="1">
    <location>
        <begin position="1"/>
        <end position="12"/>
    </location>
</feature>
<accession>A0ABW0FIM9</accession>
<feature type="transmembrane region" description="Helical" evidence="2">
    <location>
        <begin position="322"/>
        <end position="342"/>
    </location>
</feature>
<gene>
    <name evidence="3" type="ORF">ACFPK8_15640</name>
</gene>
<feature type="transmembrane region" description="Helical" evidence="2">
    <location>
        <begin position="242"/>
        <end position="263"/>
    </location>
</feature>
<evidence type="ECO:0000256" key="2">
    <source>
        <dbReference type="SAM" id="Phobius"/>
    </source>
</evidence>
<feature type="transmembrane region" description="Helical" evidence="2">
    <location>
        <begin position="363"/>
        <end position="387"/>
    </location>
</feature>
<proteinExistence type="predicted"/>
<dbReference type="GeneID" id="303299392"/>
<feature type="compositionally biased region" description="Low complexity" evidence="1">
    <location>
        <begin position="13"/>
        <end position="24"/>
    </location>
</feature>
<organism evidence="3 4">
    <name type="scientific">Brachybacterium tyrofermentans</name>
    <dbReference type="NCBI Taxonomy" id="47848"/>
    <lineage>
        <taxon>Bacteria</taxon>
        <taxon>Bacillati</taxon>
        <taxon>Actinomycetota</taxon>
        <taxon>Actinomycetes</taxon>
        <taxon>Micrococcales</taxon>
        <taxon>Dermabacteraceae</taxon>
        <taxon>Brachybacterium</taxon>
    </lineage>
</organism>
<evidence type="ECO:0000313" key="4">
    <source>
        <dbReference type="Proteomes" id="UP001595937"/>
    </source>
</evidence>
<keyword evidence="2" id="KW-1133">Transmembrane helix</keyword>
<feature type="transmembrane region" description="Helical" evidence="2">
    <location>
        <begin position="120"/>
        <end position="144"/>
    </location>
</feature>
<keyword evidence="4" id="KW-1185">Reference proteome</keyword>
<feature type="transmembrane region" description="Helical" evidence="2">
    <location>
        <begin position="177"/>
        <end position="197"/>
    </location>
</feature>
<feature type="compositionally biased region" description="Basic and acidic residues" evidence="1">
    <location>
        <begin position="25"/>
        <end position="51"/>
    </location>
</feature>
<dbReference type="Proteomes" id="UP001595937">
    <property type="component" value="Unassembled WGS sequence"/>
</dbReference>
<feature type="transmembrane region" description="Helical" evidence="2">
    <location>
        <begin position="79"/>
        <end position="100"/>
    </location>
</feature>
<comment type="caution">
    <text evidence="3">The sequence shown here is derived from an EMBL/GenBank/DDBJ whole genome shotgun (WGS) entry which is preliminary data.</text>
</comment>
<feature type="transmembrane region" description="Helical" evidence="2">
    <location>
        <begin position="204"/>
        <end position="230"/>
    </location>
</feature>
<keyword evidence="2" id="KW-0812">Transmembrane</keyword>
<dbReference type="EMBL" id="JBHSLN010000084">
    <property type="protein sequence ID" value="MFC5298944.1"/>
    <property type="molecule type" value="Genomic_DNA"/>
</dbReference>
<feature type="region of interest" description="Disordered" evidence="1">
    <location>
        <begin position="1"/>
        <end position="70"/>
    </location>
</feature>
<reference evidence="4" key="1">
    <citation type="journal article" date="2019" name="Int. J. Syst. Evol. Microbiol.">
        <title>The Global Catalogue of Microorganisms (GCM) 10K type strain sequencing project: providing services to taxonomists for standard genome sequencing and annotation.</title>
        <authorList>
            <consortium name="The Broad Institute Genomics Platform"/>
            <consortium name="The Broad Institute Genome Sequencing Center for Infectious Disease"/>
            <person name="Wu L."/>
            <person name="Ma J."/>
        </authorList>
    </citation>
    <scope>NUCLEOTIDE SEQUENCE [LARGE SCALE GENOMIC DNA]</scope>
    <source>
        <strain evidence="4">CGMCC 1.16455</strain>
    </source>
</reference>
<sequence length="441" mass="45532">MTTTPNPRPRPTTPRSRPGITTGPRLHDTAGPRLHDAAGQHPHDAAGRRPLDTAGLRADGTAGTRPDDAERAAPRSLRILLLLGTLTSLISAALGIRWLMAPDAALFTASATPPPLLELIGAGPLYTLQIVVALLGAVVGVVGLSRRPGPALAVVGGLQVALFGLGFASFMTLAQTGYLIALSMPILLSAVGVLLVLHGGRARWVVGVPLLALLILGAVAGAGTIAHLASMILPSLLATGPLIVATAHFVVAGALWAAISLLALRDTGTLRALGAWTVRRRRILTLIAACGPLPYALLRLTWLTPWPLLGGEMAAGDPSVRVWGLALSTGAWLGVLLTIGLIRPWGEVFPRWFPAVGGRPVPVAFAAIPGFTVAALLCFAAVPVMLSASALGLATALEFALVFPCWLWGPALALAVWGYVGHRRSTIDPRAGGPASARMGA</sequence>
<dbReference type="RefSeq" id="WP_193119069.1">
    <property type="nucleotide sequence ID" value="NZ_BAAAIR010000105.1"/>
</dbReference>
<keyword evidence="2" id="KW-0472">Membrane</keyword>
<evidence type="ECO:0000313" key="3">
    <source>
        <dbReference type="EMBL" id="MFC5298944.1"/>
    </source>
</evidence>
<name>A0ABW0FIM9_9MICO</name>
<protein>
    <submittedName>
        <fullName evidence="3">Uncharacterized protein</fullName>
    </submittedName>
</protein>
<feature type="transmembrane region" description="Helical" evidence="2">
    <location>
        <begin position="399"/>
        <end position="420"/>
    </location>
</feature>